<evidence type="ECO:0000313" key="3">
    <source>
        <dbReference type="EMBL" id="CEO52544.1"/>
    </source>
</evidence>
<feature type="compositionally biased region" description="Polar residues" evidence="2">
    <location>
        <begin position="165"/>
        <end position="185"/>
    </location>
</feature>
<gene>
    <name evidence="3" type="ORF">BN869_000008602_1</name>
</gene>
<evidence type="ECO:0000256" key="2">
    <source>
        <dbReference type="SAM" id="MobiDB-lite"/>
    </source>
</evidence>
<feature type="region of interest" description="Disordered" evidence="2">
    <location>
        <begin position="161"/>
        <end position="186"/>
    </location>
</feature>
<evidence type="ECO:0008006" key="4">
    <source>
        <dbReference type="Google" id="ProtNLM"/>
    </source>
</evidence>
<proteinExistence type="predicted"/>
<dbReference type="PRINTS" id="PR00368">
    <property type="entry name" value="FADPNR"/>
</dbReference>
<dbReference type="PANTHER" id="PTHR43539:SF24">
    <property type="entry name" value="FAD_NAD(P)-BINDING DOMAIN-CONTAINING PROTEIN-RELATED"/>
    <property type="match status" value="1"/>
</dbReference>
<organism evidence="3">
    <name type="scientific">Bionectria ochroleuca</name>
    <name type="common">Gliocladium roseum</name>
    <dbReference type="NCBI Taxonomy" id="29856"/>
    <lineage>
        <taxon>Eukaryota</taxon>
        <taxon>Fungi</taxon>
        <taxon>Dikarya</taxon>
        <taxon>Ascomycota</taxon>
        <taxon>Pezizomycotina</taxon>
        <taxon>Sordariomycetes</taxon>
        <taxon>Hypocreomycetidae</taxon>
        <taxon>Hypocreales</taxon>
        <taxon>Bionectriaceae</taxon>
        <taxon>Clonostachys</taxon>
    </lineage>
</organism>
<sequence length="612" mass="68471">MDGFTLPEIPPHILQPGVKKEDIDAEAIIEAWISKLSQVFETRSFNGNLNHLFIDDCWWRDIVGLHWNFSSKRGKESIAEYLSSAPNTPSEIKFSRSGGIKPFVIEVPGMIWVQSAFTFKTSFGSGTGLVKLLNVEGNEWKAWTVFTQLEKFDFQKEIEVKRQQHPATRSKNNSLPEGSGTQEPSASREGLQVLIVGSGQAGLSLGARLHHMGIKTVIAERHARVGDVWRKRYLSVRLNTPTYTDHPPFMKIPETWPRWLSGAQVASFWEHYQEMMGLDVLTSANVVSAVYNESERRYKVIIQRDGWTMTLYPRHVVLATGVFSDRPIVPSFPGQEQFQGRIYHSSQHSTAQSVQDLHRKNVVVIGPGTSGHDVAQDFVNHGAKAVSLIQRNPIFFLSAESCEAIQLFLWKMEGLTTEEADLIGNSTPLAVIRTMSIGMTKAMAEMDKDTIAGLKKAGMVLNTGEDGYGLADYQLIYGGRYYLDQGASEMVVDGRIKIHSCEKGVKEIQQDAIVLENGSQVRADIIVLATGYHSNVETVEKILGSEVAQKLDSNFGRMDSENERAGWWRPTGQPGFWFMTGSFMWCRQYSLALALQIAAVEKGFNESHYGKK</sequence>
<name>A0A0B7K5R6_BIOOC</name>
<accession>A0A0B7K5R6</accession>
<dbReference type="SUPFAM" id="SSF51905">
    <property type="entry name" value="FAD/NAD(P)-binding domain"/>
    <property type="match status" value="2"/>
</dbReference>
<protein>
    <recommendedName>
        <fullName evidence="4">FAD/NAD(P)-binding domain-containing protein</fullName>
    </recommendedName>
</protein>
<dbReference type="Gene3D" id="3.50.50.60">
    <property type="entry name" value="FAD/NAD(P)-binding domain"/>
    <property type="match status" value="1"/>
</dbReference>
<dbReference type="GO" id="GO:0004497">
    <property type="term" value="F:monooxygenase activity"/>
    <property type="evidence" value="ECO:0007669"/>
    <property type="project" value="TreeGrafter"/>
</dbReference>
<dbReference type="InterPro" id="IPR050982">
    <property type="entry name" value="Auxin_biosynth/cation_transpt"/>
</dbReference>
<evidence type="ECO:0000256" key="1">
    <source>
        <dbReference type="ARBA" id="ARBA00023002"/>
    </source>
</evidence>
<dbReference type="EMBL" id="CDPU01000029">
    <property type="protein sequence ID" value="CEO52544.1"/>
    <property type="molecule type" value="Genomic_DNA"/>
</dbReference>
<reference evidence="3" key="1">
    <citation type="submission" date="2015-01" db="EMBL/GenBank/DDBJ databases">
        <authorList>
            <person name="Durling Mikael"/>
        </authorList>
    </citation>
    <scope>NUCLEOTIDE SEQUENCE</scope>
</reference>
<dbReference type="Pfam" id="PF13738">
    <property type="entry name" value="Pyr_redox_3"/>
    <property type="match status" value="1"/>
</dbReference>
<dbReference type="PRINTS" id="PR00469">
    <property type="entry name" value="PNDRDTASEII"/>
</dbReference>
<keyword evidence="1" id="KW-0560">Oxidoreductase</keyword>
<dbReference type="InterPro" id="IPR036188">
    <property type="entry name" value="FAD/NAD-bd_sf"/>
</dbReference>
<dbReference type="GO" id="GO:0050660">
    <property type="term" value="F:flavin adenine dinucleotide binding"/>
    <property type="evidence" value="ECO:0007669"/>
    <property type="project" value="TreeGrafter"/>
</dbReference>
<dbReference type="PANTHER" id="PTHR43539">
    <property type="entry name" value="FLAVIN-BINDING MONOOXYGENASE-LIKE PROTEIN (AFU_ORTHOLOGUE AFUA_4G09220)"/>
    <property type="match status" value="1"/>
</dbReference>
<dbReference type="AlphaFoldDB" id="A0A0B7K5R6"/>